<proteinExistence type="predicted"/>
<dbReference type="AlphaFoldDB" id="A0A2P5C971"/>
<accession>A0A2P5C971</accession>
<dbReference type="EMBL" id="JXTB01000158">
    <property type="protein sequence ID" value="PON57583.1"/>
    <property type="molecule type" value="Genomic_DNA"/>
</dbReference>
<comment type="caution">
    <text evidence="1">The sequence shown here is derived from an EMBL/GenBank/DDBJ whole genome shotgun (WGS) entry which is preliminary data.</text>
</comment>
<gene>
    <name evidence="1" type="ORF">PanWU01x14_173030</name>
</gene>
<reference evidence="2" key="1">
    <citation type="submission" date="2016-06" db="EMBL/GenBank/DDBJ databases">
        <title>Parallel loss of symbiosis genes in relatives of nitrogen-fixing non-legume Parasponia.</title>
        <authorList>
            <person name="Van Velzen R."/>
            <person name="Holmer R."/>
            <person name="Bu F."/>
            <person name="Rutten L."/>
            <person name="Van Zeijl A."/>
            <person name="Liu W."/>
            <person name="Santuari L."/>
            <person name="Cao Q."/>
            <person name="Sharma T."/>
            <person name="Shen D."/>
            <person name="Roswanjaya Y."/>
            <person name="Wardhani T."/>
            <person name="Kalhor M.S."/>
            <person name="Jansen J."/>
            <person name="Van den Hoogen J."/>
            <person name="Gungor B."/>
            <person name="Hartog M."/>
            <person name="Hontelez J."/>
            <person name="Verver J."/>
            <person name="Yang W.-C."/>
            <person name="Schijlen E."/>
            <person name="Repin R."/>
            <person name="Schilthuizen M."/>
            <person name="Schranz E."/>
            <person name="Heidstra R."/>
            <person name="Miyata K."/>
            <person name="Fedorova E."/>
            <person name="Kohlen W."/>
            <person name="Bisseling T."/>
            <person name="Smit S."/>
            <person name="Geurts R."/>
        </authorList>
    </citation>
    <scope>NUCLEOTIDE SEQUENCE [LARGE SCALE GENOMIC DNA]</scope>
    <source>
        <strain evidence="2">cv. WU1-14</strain>
    </source>
</reference>
<keyword evidence="2" id="KW-1185">Reference proteome</keyword>
<protein>
    <submittedName>
        <fullName evidence="1">Uncharacterized protein</fullName>
    </submittedName>
</protein>
<dbReference type="Proteomes" id="UP000237105">
    <property type="component" value="Unassembled WGS sequence"/>
</dbReference>
<evidence type="ECO:0000313" key="2">
    <source>
        <dbReference type="Proteomes" id="UP000237105"/>
    </source>
</evidence>
<name>A0A2P5C971_PARAD</name>
<evidence type="ECO:0000313" key="1">
    <source>
        <dbReference type="EMBL" id="PON57583.1"/>
    </source>
</evidence>
<sequence>MIDHLFIVTKIIGHGEKSNLNRLDKLSFHFGNQLVMRWESVLDQRLSFESIHPREELWWSLFEAHNHCHCLIKCLVVASICAYNDVEKLQILIVEGQFSKKSFLIPSSNTLSNVRKSALRK</sequence>
<organism evidence="1 2">
    <name type="scientific">Parasponia andersonii</name>
    <name type="common">Sponia andersonii</name>
    <dbReference type="NCBI Taxonomy" id="3476"/>
    <lineage>
        <taxon>Eukaryota</taxon>
        <taxon>Viridiplantae</taxon>
        <taxon>Streptophyta</taxon>
        <taxon>Embryophyta</taxon>
        <taxon>Tracheophyta</taxon>
        <taxon>Spermatophyta</taxon>
        <taxon>Magnoliopsida</taxon>
        <taxon>eudicotyledons</taxon>
        <taxon>Gunneridae</taxon>
        <taxon>Pentapetalae</taxon>
        <taxon>rosids</taxon>
        <taxon>fabids</taxon>
        <taxon>Rosales</taxon>
        <taxon>Cannabaceae</taxon>
        <taxon>Parasponia</taxon>
    </lineage>
</organism>